<dbReference type="KEGG" id="adin:H7849_16825"/>
<evidence type="ECO:0000259" key="1">
    <source>
        <dbReference type="Pfam" id="PF13649"/>
    </source>
</evidence>
<sequence>MPQTTPEWDCQEVEWWDANAEHIERIWGLSQPLCVGVRQRYIEDIRGIFLRLKEVKPLRILEIACGSGWPGRILASSELRVTGVDFSEMQIQIARLKAAEIGQTNCDYVQMDINGMNESFQSGQFDGAFIHCGIHHLSTPELVEFSELLGRSPRGFPVILVEPVYLDQKHLLGSLLGKAINALFYLLAFCSFAGFPADETVRKTTQRLADLATDKGWFFSPKEVPFDTDEIRSLFSPYFEIMEITPVTYFGLRAAQYAATLRDEDRASRAALRIIPLLNFVDRLLIKTKLLPTTTRDYLFCRIVLMRS</sequence>
<dbReference type="Gene3D" id="3.40.50.150">
    <property type="entry name" value="Vaccinia Virus protein VP39"/>
    <property type="match status" value="1"/>
</dbReference>
<reference evidence="2 3" key="1">
    <citation type="submission" date="2020-08" db="EMBL/GenBank/DDBJ databases">
        <title>Edaphobacter telluris sp. nov. and Acidobacterium dinghuensis sp. nov., two acidobacteria isolated from forest soil.</title>
        <authorList>
            <person name="Fu J."/>
            <person name="Qiu L."/>
        </authorList>
    </citation>
    <scope>NUCLEOTIDE SEQUENCE [LARGE SCALE GENOMIC DNA]</scope>
    <source>
        <strain evidence="2">4Y35</strain>
    </source>
</reference>
<dbReference type="GO" id="GO:0032259">
    <property type="term" value="P:methylation"/>
    <property type="evidence" value="ECO:0007669"/>
    <property type="project" value="UniProtKB-KW"/>
</dbReference>
<dbReference type="CDD" id="cd02440">
    <property type="entry name" value="AdoMet_MTases"/>
    <property type="match status" value="1"/>
</dbReference>
<dbReference type="RefSeq" id="WP_186740881.1">
    <property type="nucleotide sequence ID" value="NZ_CP060394.1"/>
</dbReference>
<accession>A0A7G8BE06</accession>
<gene>
    <name evidence="2" type="ORF">H7849_16825</name>
</gene>
<dbReference type="EMBL" id="CP060394">
    <property type="protein sequence ID" value="QNI30776.1"/>
    <property type="molecule type" value="Genomic_DNA"/>
</dbReference>
<dbReference type="AlphaFoldDB" id="A0A7G8BE06"/>
<evidence type="ECO:0000313" key="3">
    <source>
        <dbReference type="Proteomes" id="UP000515312"/>
    </source>
</evidence>
<dbReference type="InterPro" id="IPR041698">
    <property type="entry name" value="Methyltransf_25"/>
</dbReference>
<dbReference type="Pfam" id="PF13649">
    <property type="entry name" value="Methyltransf_25"/>
    <property type="match status" value="1"/>
</dbReference>
<name>A0A7G8BE06_9BACT</name>
<organism evidence="2 3">
    <name type="scientific">Alloacidobacterium dinghuense</name>
    <dbReference type="NCBI Taxonomy" id="2763107"/>
    <lineage>
        <taxon>Bacteria</taxon>
        <taxon>Pseudomonadati</taxon>
        <taxon>Acidobacteriota</taxon>
        <taxon>Terriglobia</taxon>
        <taxon>Terriglobales</taxon>
        <taxon>Acidobacteriaceae</taxon>
        <taxon>Alloacidobacterium</taxon>
    </lineage>
</organism>
<keyword evidence="2" id="KW-0489">Methyltransferase</keyword>
<dbReference type="Proteomes" id="UP000515312">
    <property type="component" value="Chromosome"/>
</dbReference>
<keyword evidence="2" id="KW-0808">Transferase</keyword>
<dbReference type="SUPFAM" id="SSF53335">
    <property type="entry name" value="S-adenosyl-L-methionine-dependent methyltransferases"/>
    <property type="match status" value="1"/>
</dbReference>
<protein>
    <submittedName>
        <fullName evidence="2">Methyltransferase domain-containing protein</fullName>
    </submittedName>
</protein>
<dbReference type="GO" id="GO:0008168">
    <property type="term" value="F:methyltransferase activity"/>
    <property type="evidence" value="ECO:0007669"/>
    <property type="project" value="UniProtKB-KW"/>
</dbReference>
<evidence type="ECO:0000313" key="2">
    <source>
        <dbReference type="EMBL" id="QNI30776.1"/>
    </source>
</evidence>
<feature type="domain" description="Methyltransferase" evidence="1">
    <location>
        <begin position="60"/>
        <end position="145"/>
    </location>
</feature>
<proteinExistence type="predicted"/>
<keyword evidence="3" id="KW-1185">Reference proteome</keyword>
<dbReference type="InterPro" id="IPR029063">
    <property type="entry name" value="SAM-dependent_MTases_sf"/>
</dbReference>